<accession>A0ABS4YTZ7</accession>
<name>A0ABS4YTZ7_9MICC</name>
<evidence type="ECO:0000313" key="1">
    <source>
        <dbReference type="EMBL" id="MBP2412269.1"/>
    </source>
</evidence>
<organism evidence="1 2">
    <name type="scientific">Arthrobacter stackebrandtii</name>
    <dbReference type="NCBI Taxonomy" id="272161"/>
    <lineage>
        <taxon>Bacteria</taxon>
        <taxon>Bacillati</taxon>
        <taxon>Actinomycetota</taxon>
        <taxon>Actinomycetes</taxon>
        <taxon>Micrococcales</taxon>
        <taxon>Micrococcaceae</taxon>
        <taxon>Arthrobacter</taxon>
    </lineage>
</organism>
<protein>
    <submittedName>
        <fullName evidence="1">Uncharacterized protein</fullName>
    </submittedName>
</protein>
<proteinExistence type="predicted"/>
<keyword evidence="2" id="KW-1185">Reference proteome</keyword>
<reference evidence="1 2" key="1">
    <citation type="submission" date="2021-03" db="EMBL/GenBank/DDBJ databases">
        <title>Sequencing the genomes of 1000 actinobacteria strains.</title>
        <authorList>
            <person name="Klenk H.-P."/>
        </authorList>
    </citation>
    <scope>NUCLEOTIDE SEQUENCE [LARGE SCALE GENOMIC DNA]</scope>
    <source>
        <strain evidence="1 2">DSM 16005</strain>
    </source>
</reference>
<dbReference type="Proteomes" id="UP000711614">
    <property type="component" value="Unassembled WGS sequence"/>
</dbReference>
<gene>
    <name evidence="1" type="ORF">JOF48_001068</name>
</gene>
<evidence type="ECO:0000313" key="2">
    <source>
        <dbReference type="Proteomes" id="UP000711614"/>
    </source>
</evidence>
<dbReference type="EMBL" id="JAGIOI010000001">
    <property type="protein sequence ID" value="MBP2412269.1"/>
    <property type="molecule type" value="Genomic_DNA"/>
</dbReference>
<sequence>MTSTLNRQLALALEDGVKAGALAEAAQLSRKEVMHAGLAFEELHPTGTPARHHLAAVHNLGDELSSMKLSKAATEADQLELLAATRRQGIMDDFELARLTGLRHDQIRRLAWGVGTHGATSRRSGGPQ</sequence>
<dbReference type="RefSeq" id="WP_209678097.1">
    <property type="nucleotide sequence ID" value="NZ_JAGIOI010000001.1"/>
</dbReference>
<comment type="caution">
    <text evidence="1">The sequence shown here is derived from an EMBL/GenBank/DDBJ whole genome shotgun (WGS) entry which is preliminary data.</text>
</comment>